<evidence type="ECO:0000256" key="1">
    <source>
        <dbReference type="SAM" id="SignalP"/>
    </source>
</evidence>
<name>A0A1I3Y1Q9_9BACL</name>
<evidence type="ECO:0000313" key="3">
    <source>
        <dbReference type="Proteomes" id="UP000198915"/>
    </source>
</evidence>
<dbReference type="PANTHER" id="PTHR37841:SF1">
    <property type="entry name" value="DUF3298 DOMAIN-CONTAINING PROTEIN"/>
    <property type="match status" value="1"/>
</dbReference>
<keyword evidence="1" id="KW-0732">Signal</keyword>
<dbReference type="Proteomes" id="UP000198915">
    <property type="component" value="Unassembled WGS sequence"/>
</dbReference>
<feature type="signal peptide" evidence="1">
    <location>
        <begin position="1"/>
        <end position="28"/>
    </location>
</feature>
<protein>
    <submittedName>
        <fullName evidence="2">WG containing repeat-containing protein</fullName>
    </submittedName>
</protein>
<accession>A0A1I3Y1Q9</accession>
<proteinExistence type="predicted"/>
<dbReference type="RefSeq" id="WP_175530549.1">
    <property type="nucleotide sequence ID" value="NZ_FORT01000010.1"/>
</dbReference>
<gene>
    <name evidence="2" type="ORF">SAMN05518846_110200</name>
</gene>
<dbReference type="Pfam" id="PF14903">
    <property type="entry name" value="WG_beta_rep"/>
    <property type="match status" value="7"/>
</dbReference>
<sequence length="496" mass="56209">MKRRLLAAFICLTFFLSLTVGMHGAVEAADQVLLPAYVKGNDKWGYVNLSGKIAVPAAFTRAYPFVGPYARVELGNEVGYIDRSGKLLFTKKVDSAYDFTDGLAVVSVGKRDQKGEYIPYSGKYGYINSKGQYVVPPQYMSAESFRNGVGKVTLFNGTCGYINKTGSYLIAPAKQQCFGMYEKLIVTYKEGTYFYYDTSGKLLYQYPYHFNRDLSKDAKPKLQAVRVKKKYGFADSAGRLIIPPQWDFAGAERGTWGDGLIPVRNTGKPYGYINEQGKYVLEPVYSMARTYSGGMAPVKHVEHEKDYWRYIDRDGNDVLPPKYLDAYPFVGDIAIVREKVGKEGTVYFLFGLINRKGEYVVEPQFEYLDYVESGYYQFYTTGTYNHAFSGIKRAGYLDSNGRILFEGPYTEVSREIVDHLGKIIDQTSETVWVNGKQETRYGIREGIVDLRSGKIIVPPIYNSIQLDAENKVISSYDRDEKGIDYYRFDGQVIYKP</sequence>
<keyword evidence="3" id="KW-1185">Reference proteome</keyword>
<dbReference type="InterPro" id="IPR032774">
    <property type="entry name" value="WG_beta_rep"/>
</dbReference>
<evidence type="ECO:0000313" key="2">
    <source>
        <dbReference type="EMBL" id="SFK25867.1"/>
    </source>
</evidence>
<dbReference type="AlphaFoldDB" id="A0A1I3Y1Q9"/>
<dbReference type="PANTHER" id="PTHR37841">
    <property type="entry name" value="GLR2918 PROTEIN"/>
    <property type="match status" value="1"/>
</dbReference>
<dbReference type="STRING" id="1884381.SAMN05518846_110200"/>
<feature type="chain" id="PRO_5039076858" evidence="1">
    <location>
        <begin position="29"/>
        <end position="496"/>
    </location>
</feature>
<reference evidence="3" key="1">
    <citation type="submission" date="2016-10" db="EMBL/GenBank/DDBJ databases">
        <authorList>
            <person name="Varghese N."/>
            <person name="Submissions S."/>
        </authorList>
    </citation>
    <scope>NUCLEOTIDE SEQUENCE [LARGE SCALE GENOMIC DNA]</scope>
    <source>
        <strain evidence="3">OK042</strain>
    </source>
</reference>
<dbReference type="EMBL" id="FORT01000010">
    <property type="protein sequence ID" value="SFK25867.1"/>
    <property type="molecule type" value="Genomic_DNA"/>
</dbReference>
<organism evidence="2 3">
    <name type="scientific">Brevibacillus centrosporus</name>
    <dbReference type="NCBI Taxonomy" id="54910"/>
    <lineage>
        <taxon>Bacteria</taxon>
        <taxon>Bacillati</taxon>
        <taxon>Bacillota</taxon>
        <taxon>Bacilli</taxon>
        <taxon>Bacillales</taxon>
        <taxon>Paenibacillaceae</taxon>
        <taxon>Brevibacillus</taxon>
    </lineage>
</organism>
<dbReference type="SUPFAM" id="SSF69360">
    <property type="entry name" value="Cell wall binding repeat"/>
    <property type="match status" value="1"/>
</dbReference>